<dbReference type="Ensembl" id="ENSEAST00005005236.1">
    <property type="protein sequence ID" value="ENSEASP00005004779.1"/>
    <property type="gene ID" value="ENSEASG00005003598.1"/>
</dbReference>
<sequence>NTQGTKIQYQDNQNTTGLQFLETRTRAALTLRCVAELSIGEMAGSYSFFHPLIRSSKYVTP</sequence>
<organism evidence="1">
    <name type="scientific">Equus asinus asinus</name>
    <dbReference type="NCBI Taxonomy" id="83772"/>
    <lineage>
        <taxon>Eukaryota</taxon>
        <taxon>Metazoa</taxon>
        <taxon>Chordata</taxon>
        <taxon>Craniata</taxon>
        <taxon>Vertebrata</taxon>
        <taxon>Euteleostomi</taxon>
        <taxon>Mammalia</taxon>
        <taxon>Eutheria</taxon>
        <taxon>Laurasiatheria</taxon>
        <taxon>Perissodactyla</taxon>
        <taxon>Equidae</taxon>
        <taxon>Equus</taxon>
    </lineage>
</organism>
<accession>A0A8C4L1Y1</accession>
<proteinExistence type="predicted"/>
<dbReference type="AlphaFoldDB" id="A0A8C4L1Y1"/>
<protein>
    <submittedName>
        <fullName evidence="1">Uncharacterized protein</fullName>
    </submittedName>
</protein>
<name>A0A8C4L1Y1_EQUAS</name>
<evidence type="ECO:0000313" key="1">
    <source>
        <dbReference type="Ensembl" id="ENSEASP00005004779.1"/>
    </source>
</evidence>
<reference evidence="1" key="1">
    <citation type="submission" date="2023-03" db="UniProtKB">
        <authorList>
            <consortium name="Ensembl"/>
        </authorList>
    </citation>
    <scope>IDENTIFICATION</scope>
</reference>